<proteinExistence type="predicted"/>
<evidence type="ECO:0000313" key="1">
    <source>
        <dbReference type="EMBL" id="MBW4546686.1"/>
    </source>
</evidence>
<accession>A0A951PP03</accession>
<sequence>MPTLNTKNLTLRDVHRLLGFQRQSNNSFTSLLSLETITEFEQQELGQIRDDFDNYLSAGKVSEGQVKFLAIAPLMRLSGFYRSPIEITLEEGIEEILVEDEDTLITGRMDILAVSNAQAATAISRFWVLVLEAKNSTVEVFEGLPQLLTYAFKSLEQQESVWGLATNGLRYQFVYLQSGTPPTYQLMPELNLVSCERSIQLLQVLKAICKLQGTLAED</sequence>
<reference evidence="1" key="2">
    <citation type="journal article" date="2022" name="Microbiol. Resour. Announc.">
        <title>Metagenome Sequencing to Explore Phylogenomics of Terrestrial Cyanobacteria.</title>
        <authorList>
            <person name="Ward R.D."/>
            <person name="Stajich J.E."/>
            <person name="Johansen J.R."/>
            <person name="Huntemann M."/>
            <person name="Clum A."/>
            <person name="Foster B."/>
            <person name="Foster B."/>
            <person name="Roux S."/>
            <person name="Palaniappan K."/>
            <person name="Varghese N."/>
            <person name="Mukherjee S."/>
            <person name="Reddy T.B.K."/>
            <person name="Daum C."/>
            <person name="Copeland A."/>
            <person name="Chen I.A."/>
            <person name="Ivanova N.N."/>
            <person name="Kyrpides N.C."/>
            <person name="Shapiro N."/>
            <person name="Eloe-Fadrosh E.A."/>
            <person name="Pietrasiak N."/>
        </authorList>
    </citation>
    <scope>NUCLEOTIDE SEQUENCE</scope>
    <source>
        <strain evidence="1">CPER-KK1</strain>
    </source>
</reference>
<comment type="caution">
    <text evidence="1">The sequence shown here is derived from an EMBL/GenBank/DDBJ whole genome shotgun (WGS) entry which is preliminary data.</text>
</comment>
<dbReference type="GO" id="GO:0004519">
    <property type="term" value="F:endonuclease activity"/>
    <property type="evidence" value="ECO:0007669"/>
    <property type="project" value="UniProtKB-KW"/>
</dbReference>
<dbReference type="AlphaFoldDB" id="A0A951PP03"/>
<keyword evidence="1" id="KW-0255">Endonuclease</keyword>
<organism evidence="1 2">
    <name type="scientific">Symplocastrum torsivum CPER-KK1</name>
    <dbReference type="NCBI Taxonomy" id="450513"/>
    <lineage>
        <taxon>Bacteria</taxon>
        <taxon>Bacillati</taxon>
        <taxon>Cyanobacteriota</taxon>
        <taxon>Cyanophyceae</taxon>
        <taxon>Oscillatoriophycideae</taxon>
        <taxon>Oscillatoriales</taxon>
        <taxon>Microcoleaceae</taxon>
        <taxon>Symplocastrum</taxon>
    </lineage>
</organism>
<reference evidence="1" key="1">
    <citation type="submission" date="2021-05" db="EMBL/GenBank/DDBJ databases">
        <authorList>
            <person name="Pietrasiak N."/>
            <person name="Ward R."/>
            <person name="Stajich J.E."/>
            <person name="Kurbessoian T."/>
        </authorList>
    </citation>
    <scope>NUCLEOTIDE SEQUENCE</scope>
    <source>
        <strain evidence="1">CPER-KK1</strain>
    </source>
</reference>
<keyword evidence="1" id="KW-0540">Nuclease</keyword>
<dbReference type="Proteomes" id="UP000753908">
    <property type="component" value="Unassembled WGS sequence"/>
</dbReference>
<protein>
    <submittedName>
        <fullName evidence="1">Restriction endonuclease subunit R</fullName>
    </submittedName>
</protein>
<evidence type="ECO:0000313" key="2">
    <source>
        <dbReference type="Proteomes" id="UP000753908"/>
    </source>
</evidence>
<keyword evidence="1" id="KW-0378">Hydrolase</keyword>
<dbReference type="EMBL" id="JAHHIF010000028">
    <property type="protein sequence ID" value="MBW4546686.1"/>
    <property type="molecule type" value="Genomic_DNA"/>
</dbReference>
<name>A0A951PP03_9CYAN</name>
<gene>
    <name evidence="1" type="ORF">KME25_19920</name>
</gene>